<dbReference type="Gene3D" id="1.50.10.20">
    <property type="match status" value="1"/>
</dbReference>
<dbReference type="Pfam" id="PF20736">
    <property type="entry name" value="Glyco_hydro127M"/>
    <property type="match status" value="1"/>
</dbReference>
<dbReference type="KEGG" id="mcos:GM418_31010"/>
<dbReference type="InterPro" id="IPR049174">
    <property type="entry name" value="Beta-AFase-like"/>
</dbReference>
<dbReference type="InterPro" id="IPR012878">
    <property type="entry name" value="Beta-AFase-like_GH127_cat"/>
</dbReference>
<name>A0A6I6K392_9BACT</name>
<dbReference type="SUPFAM" id="SSF48208">
    <property type="entry name" value="Six-hairpin glycosidases"/>
    <property type="match status" value="1"/>
</dbReference>
<gene>
    <name evidence="3" type="ORF">GM418_31010</name>
</gene>
<dbReference type="InterPro" id="IPR008928">
    <property type="entry name" value="6-hairpin_glycosidase_sf"/>
</dbReference>
<reference evidence="3 4" key="1">
    <citation type="submission" date="2019-11" db="EMBL/GenBank/DDBJ databases">
        <authorList>
            <person name="Zheng R.K."/>
            <person name="Sun C.M."/>
        </authorList>
    </citation>
    <scope>NUCLEOTIDE SEQUENCE [LARGE SCALE GENOMIC DNA]</scope>
    <source>
        <strain evidence="3 4">WC007</strain>
    </source>
</reference>
<dbReference type="InterPro" id="IPR049046">
    <property type="entry name" value="Beta-AFase-like_GH127_middle"/>
</dbReference>
<dbReference type="PANTHER" id="PTHR43465:SF2">
    <property type="entry name" value="DUF1680 DOMAIN PROTEIN (AFU_ORTHOLOGUE AFUA_1G08910)"/>
    <property type="match status" value="1"/>
</dbReference>
<feature type="domain" description="Non-reducing end beta-L-arabinofuranosidase-like GH127 middle" evidence="2">
    <location>
        <begin position="431"/>
        <end position="525"/>
    </location>
</feature>
<dbReference type="GO" id="GO:0005975">
    <property type="term" value="P:carbohydrate metabolic process"/>
    <property type="evidence" value="ECO:0007669"/>
    <property type="project" value="InterPro"/>
</dbReference>
<dbReference type="PANTHER" id="PTHR43465">
    <property type="entry name" value="DUF1680 DOMAIN PROTEIN (AFU_ORTHOLOGUE AFUA_1G08910)"/>
    <property type="match status" value="1"/>
</dbReference>
<evidence type="ECO:0000313" key="4">
    <source>
        <dbReference type="Proteomes" id="UP000428260"/>
    </source>
</evidence>
<organism evidence="3 4">
    <name type="scientific">Maribellus comscasis</name>
    <dbReference type="NCBI Taxonomy" id="2681766"/>
    <lineage>
        <taxon>Bacteria</taxon>
        <taxon>Pseudomonadati</taxon>
        <taxon>Bacteroidota</taxon>
        <taxon>Bacteroidia</taxon>
        <taxon>Marinilabiliales</taxon>
        <taxon>Prolixibacteraceae</taxon>
        <taxon>Maribellus</taxon>
    </lineage>
</organism>
<feature type="domain" description="Non-reducing end beta-L-arabinofuranosidase-like GH127 catalytic" evidence="1">
    <location>
        <begin position="90"/>
        <end position="382"/>
    </location>
</feature>
<dbReference type="AlphaFoldDB" id="A0A6I6K392"/>
<evidence type="ECO:0008006" key="5">
    <source>
        <dbReference type="Google" id="ProtNLM"/>
    </source>
</evidence>
<evidence type="ECO:0000259" key="1">
    <source>
        <dbReference type="Pfam" id="PF07944"/>
    </source>
</evidence>
<sequence length="672" mass="77172">MKKINWTGKIYLSLLVFLLITFNSCQKKDTQEKADKDLEMISGHWQFKGHIGEYIDRISEQRILDEKKWDTIYPETEEAFLLREDDKNYPTRGEWRGEFWGKYLLSVIAAAKYYHSDDLKERIAEAVKGLSKYQDENGYIGTYSHSDFLEGNNWNVWSRKYTLWGLVEAWQLLEDDSILNIAGKFTDQLISEVGPGAEDIVKTGNFYGMPSSSILYPVVKLYNATGEKKYLDYAEYIVLQWSEHPEKLPDILNKGLGGEPVHVWFAETAPYKWAKGYEFTSCVEGLVELYKVTEKQQYLDAAKNIHSALVAWERTPVGSVSFNDKYVGSAGLINTVSEVCDAVYWNRLSFELYTLTADTRYLEEIERTLYNSLLCAFNQEGDWGLRRLRMSHVHIPAMNHFLEHHQCCTDNLPRGLFQAAEATLISKGSDIYLGLFNDGEGDINLPSGNKVTVKLDGDFLSTSSVRATISIDKPEKFDFYIRMPQWSSNTIVEVNGAKRTGEEKNNWLSIHREWENGDVIKIEFKLPVRYETFDMSKANTLFYPVDFYNKEWANIAFKKGSSEEMNQRYEHIKSLPEKEALPQQPAVTFFYGPLALSRDVRITEGDIFAPVSIPENAQTIKINPVKTSPGMWKAFELNLGDGQIINFCDFSSAGNTWSDQSKFNTWCILKNE</sequence>
<keyword evidence="4" id="KW-1185">Reference proteome</keyword>
<dbReference type="Pfam" id="PF07944">
    <property type="entry name" value="Beta-AFase-like_GH127_cat"/>
    <property type="match status" value="1"/>
</dbReference>
<dbReference type="RefSeq" id="WP_158872234.1">
    <property type="nucleotide sequence ID" value="NZ_CP046401.1"/>
</dbReference>
<dbReference type="Proteomes" id="UP000428260">
    <property type="component" value="Chromosome"/>
</dbReference>
<dbReference type="EMBL" id="CP046401">
    <property type="protein sequence ID" value="QGY47928.1"/>
    <property type="molecule type" value="Genomic_DNA"/>
</dbReference>
<evidence type="ECO:0000313" key="3">
    <source>
        <dbReference type="EMBL" id="QGY47928.1"/>
    </source>
</evidence>
<accession>A0A6I6K392</accession>
<evidence type="ECO:0000259" key="2">
    <source>
        <dbReference type="Pfam" id="PF20736"/>
    </source>
</evidence>
<proteinExistence type="predicted"/>
<protein>
    <recommendedName>
        <fullName evidence="5">Glycoside hydrolase family 127 protein</fullName>
    </recommendedName>
</protein>